<dbReference type="PANTHER" id="PTHR30288:SF0">
    <property type="entry name" value="FLAGELLAR HOOK-ASSOCIATED PROTEIN 2"/>
    <property type="match status" value="1"/>
</dbReference>
<comment type="function">
    <text evidence="5">Required for morphogenesis and for the elongation of the flagellar filament by facilitating polymerization of the flagellin monomers at the tip of growing filament. Forms a capping structure, which prevents flagellin subunits (transported through the central channel of the flagellum) from leaking out without polymerization at the distal end.</text>
</comment>
<feature type="domain" description="Flagellar hook-associated protein 2 C-terminal" evidence="7">
    <location>
        <begin position="231"/>
        <end position="444"/>
    </location>
</feature>
<protein>
    <recommendedName>
        <fullName evidence="5">Flagellar hook-associated protein 2</fullName>
        <shortName evidence="5">HAP2</shortName>
    </recommendedName>
    <alternativeName>
        <fullName evidence="5">Flagellar cap protein</fullName>
    </alternativeName>
</protein>
<comment type="similarity">
    <text evidence="1 5">Belongs to the FliD family.</text>
</comment>
<keyword evidence="8" id="KW-0969">Cilium</keyword>
<comment type="subunit">
    <text evidence="2 5">Homopentamer.</text>
</comment>
<dbReference type="PANTHER" id="PTHR30288">
    <property type="entry name" value="FLAGELLAR CAP/ASSEMBLY PROTEIN FLID"/>
    <property type="match status" value="1"/>
</dbReference>
<dbReference type="InterPro" id="IPR040026">
    <property type="entry name" value="FliD"/>
</dbReference>
<reference evidence="8 9" key="1">
    <citation type="submission" date="2023-09" db="EMBL/GenBank/DDBJ databases">
        <authorList>
            <person name="Rey-Velasco X."/>
        </authorList>
    </citation>
    <scope>NUCLEOTIDE SEQUENCE [LARGE SCALE GENOMIC DNA]</scope>
    <source>
        <strain evidence="8 9">W431</strain>
    </source>
</reference>
<feature type="domain" description="Flagellar hook-associated protein 2 N-terminal" evidence="6">
    <location>
        <begin position="11"/>
        <end position="110"/>
    </location>
</feature>
<dbReference type="InterPro" id="IPR010810">
    <property type="entry name" value="Flagellin_hook_IN_motif"/>
</dbReference>
<evidence type="ECO:0000256" key="3">
    <source>
        <dbReference type="ARBA" id="ARBA00023054"/>
    </source>
</evidence>
<keyword evidence="5" id="KW-0964">Secreted</keyword>
<proteinExistence type="inferred from homology"/>
<keyword evidence="8" id="KW-0966">Cell projection</keyword>
<dbReference type="RefSeq" id="WP_311577961.1">
    <property type="nucleotide sequence ID" value="NZ_JAVRIF010000002.1"/>
</dbReference>
<keyword evidence="3 5" id="KW-0175">Coiled coil</keyword>
<evidence type="ECO:0000256" key="2">
    <source>
        <dbReference type="ARBA" id="ARBA00011255"/>
    </source>
</evidence>
<evidence type="ECO:0000259" key="6">
    <source>
        <dbReference type="Pfam" id="PF02465"/>
    </source>
</evidence>
<dbReference type="Pfam" id="PF02465">
    <property type="entry name" value="FliD_N"/>
    <property type="match status" value="1"/>
</dbReference>
<dbReference type="InterPro" id="IPR003481">
    <property type="entry name" value="FliD_N"/>
</dbReference>
<accession>A0ABU3A163</accession>
<evidence type="ECO:0000256" key="4">
    <source>
        <dbReference type="ARBA" id="ARBA00023143"/>
    </source>
</evidence>
<dbReference type="InterPro" id="IPR010809">
    <property type="entry name" value="FliD_C"/>
</dbReference>
<organism evidence="8 9">
    <name type="scientific">Thalassotalea castellviae</name>
    <dbReference type="NCBI Taxonomy" id="3075612"/>
    <lineage>
        <taxon>Bacteria</taxon>
        <taxon>Pseudomonadati</taxon>
        <taxon>Pseudomonadota</taxon>
        <taxon>Gammaproteobacteria</taxon>
        <taxon>Alteromonadales</taxon>
        <taxon>Colwelliaceae</taxon>
        <taxon>Thalassotalea</taxon>
    </lineage>
</organism>
<evidence type="ECO:0000313" key="9">
    <source>
        <dbReference type="Proteomes" id="UP001266357"/>
    </source>
</evidence>
<comment type="subcellular location">
    <subcellularLocation>
        <location evidence="5">Secreted</location>
    </subcellularLocation>
    <subcellularLocation>
        <location evidence="5">Bacterial flagellum</location>
    </subcellularLocation>
</comment>
<sequence>MTGITSAGVGSGLDLEAIIEVTVNAENQPKVEALDKKESSLDIKLTALGQMKSDISALEDAIEALSDIENFNKRSATVSQPTNGDVISVSAESTATAGNFEIEVKQLAQGSRAVQDDANSYSSTTDVVTASGGTLTLTAGANTFDVTLAAGATLEDLRTAINEHADNFGLSANIINTGGATPLSKLVITSSETGTGNDLVITNNTAELDKVSTVANGGGNGGLVIAATDQAQDAIILIDGITTNSSTNTFTNTIQDITITALKVDTEKASLTVDTDKEAVKETIESFVDGFNTAMNTLDQVVTSRVTDGTARGLRTALINQVSSIVSGAGSLTSVYDLGLSLNKNNELEINNTGVNTLEDSLNENYDDIGNLFAGAGGIAQILNDTVELYTKSGGIIAQQEDSVNQQLKDVENDRERHEYRMEQFEKRLREQYASLDVLIASMRAQGTAVTSALSNLPGFSSGKS</sequence>
<comment type="caution">
    <text evidence="8">The sequence shown here is derived from an EMBL/GenBank/DDBJ whole genome shotgun (WGS) entry which is preliminary data.</text>
</comment>
<gene>
    <name evidence="8" type="primary">fliD</name>
    <name evidence="8" type="ORF">RM573_04595</name>
</gene>
<evidence type="ECO:0000256" key="5">
    <source>
        <dbReference type="RuleBase" id="RU362066"/>
    </source>
</evidence>
<feature type="coiled-coil region" evidence="5">
    <location>
        <begin position="401"/>
        <end position="428"/>
    </location>
</feature>
<dbReference type="EMBL" id="JAVRIF010000002">
    <property type="protein sequence ID" value="MDT0602863.1"/>
    <property type="molecule type" value="Genomic_DNA"/>
</dbReference>
<evidence type="ECO:0000313" key="8">
    <source>
        <dbReference type="EMBL" id="MDT0602863.1"/>
    </source>
</evidence>
<keyword evidence="8" id="KW-0282">Flagellum</keyword>
<name>A0ABU3A163_9GAMM</name>
<evidence type="ECO:0000259" key="7">
    <source>
        <dbReference type="Pfam" id="PF07195"/>
    </source>
</evidence>
<dbReference type="Proteomes" id="UP001266357">
    <property type="component" value="Unassembled WGS sequence"/>
</dbReference>
<dbReference type="Pfam" id="PF07195">
    <property type="entry name" value="FliD_C"/>
    <property type="match status" value="1"/>
</dbReference>
<evidence type="ECO:0000256" key="1">
    <source>
        <dbReference type="ARBA" id="ARBA00009764"/>
    </source>
</evidence>
<keyword evidence="9" id="KW-1185">Reference proteome</keyword>
<keyword evidence="4 5" id="KW-0975">Bacterial flagellum</keyword>
<dbReference type="Pfam" id="PF07196">
    <property type="entry name" value="Flagellin_IN"/>
    <property type="match status" value="1"/>
</dbReference>